<dbReference type="GO" id="GO:0031022">
    <property type="term" value="P:nuclear migration along microfilament"/>
    <property type="evidence" value="ECO:0007669"/>
    <property type="project" value="Ensembl"/>
</dbReference>
<evidence type="ECO:0000259" key="9">
    <source>
        <dbReference type="PROSITE" id="PS51469"/>
    </source>
</evidence>
<dbReference type="KEGG" id="pmua:114605466"/>
<name>A0A670KHD1_PODMU</name>
<protein>
    <submittedName>
        <fullName evidence="10">Sad1 and UNC84 domain containing 2</fullName>
    </submittedName>
</protein>
<comment type="subcellular location">
    <subcellularLocation>
        <location evidence="5">Nucleus inner membrane</location>
        <topology evidence="5">Single-pass type II membrane protein</topology>
    </subcellularLocation>
</comment>
<evidence type="ECO:0000256" key="8">
    <source>
        <dbReference type="SAM" id="Phobius"/>
    </source>
</evidence>
<dbReference type="PANTHER" id="PTHR12911">
    <property type="entry name" value="SAD1/UNC-84-LIKE PROTEIN-RELATED"/>
    <property type="match status" value="1"/>
</dbReference>
<dbReference type="Proteomes" id="UP000472272">
    <property type="component" value="Chromosome 10"/>
</dbReference>
<proteinExistence type="predicted"/>
<dbReference type="CDD" id="cd21438">
    <property type="entry name" value="SUN2_cc1"/>
    <property type="match status" value="1"/>
</dbReference>
<keyword evidence="3 6" id="KW-0175">Coiled coil</keyword>
<feature type="compositionally biased region" description="Basic and acidic residues" evidence="7">
    <location>
        <begin position="37"/>
        <end position="46"/>
    </location>
</feature>
<dbReference type="PROSITE" id="PS51469">
    <property type="entry name" value="SUN"/>
    <property type="match status" value="1"/>
</dbReference>
<evidence type="ECO:0000256" key="4">
    <source>
        <dbReference type="ARBA" id="ARBA00023136"/>
    </source>
</evidence>
<reference evidence="10" key="3">
    <citation type="submission" date="2025-09" db="UniProtKB">
        <authorList>
            <consortium name="Ensembl"/>
        </authorList>
    </citation>
    <scope>IDENTIFICATION</scope>
</reference>
<dbReference type="RefSeq" id="XP_028602638.1">
    <property type="nucleotide sequence ID" value="XM_028746805.1"/>
</dbReference>
<evidence type="ECO:0000256" key="5">
    <source>
        <dbReference type="ARBA" id="ARBA00037816"/>
    </source>
</evidence>
<feature type="domain" description="SUN" evidence="9">
    <location>
        <begin position="553"/>
        <end position="715"/>
    </location>
</feature>
<dbReference type="GO" id="GO:0000794">
    <property type="term" value="C:condensed nuclear chromosome"/>
    <property type="evidence" value="ECO:0007669"/>
    <property type="project" value="Ensembl"/>
</dbReference>
<evidence type="ECO:0000256" key="6">
    <source>
        <dbReference type="SAM" id="Coils"/>
    </source>
</evidence>
<dbReference type="OMA" id="WAASCFW"/>
<dbReference type="GO" id="GO:0034993">
    <property type="term" value="C:meiotic nuclear membrane microtubule tethering complex"/>
    <property type="evidence" value="ECO:0007669"/>
    <property type="project" value="Ensembl"/>
</dbReference>
<dbReference type="OrthoDB" id="342281at2759"/>
<dbReference type="AlphaFoldDB" id="A0A670KHD1"/>
<dbReference type="Pfam" id="PF18580">
    <property type="entry name" value="HTH_SUN2"/>
    <property type="match status" value="1"/>
</dbReference>
<dbReference type="InterPro" id="IPR045119">
    <property type="entry name" value="SUN1-5"/>
</dbReference>
<feature type="transmembrane region" description="Helical" evidence="8">
    <location>
        <begin position="228"/>
        <end position="248"/>
    </location>
</feature>
<dbReference type="GeneID" id="114605466"/>
<dbReference type="GO" id="GO:0030335">
    <property type="term" value="P:positive regulation of cell migration"/>
    <property type="evidence" value="ECO:0007669"/>
    <property type="project" value="Ensembl"/>
</dbReference>
<reference evidence="10 11" key="1">
    <citation type="journal article" date="2019" name="Proc. Natl. Acad. Sci. U.S.A.">
        <title>Regulatory changes in pterin and carotenoid genes underlie balanced color polymorphisms in the wall lizard.</title>
        <authorList>
            <person name="Andrade P."/>
            <person name="Pinho C."/>
            <person name="Perez I de Lanuza G."/>
            <person name="Afonso S."/>
            <person name="Brejcha J."/>
            <person name="Rubin C.J."/>
            <person name="Wallerman O."/>
            <person name="Pereira P."/>
            <person name="Sabatino S.J."/>
            <person name="Bellati A."/>
            <person name="Pellitteri-Rosa D."/>
            <person name="Bosakova Z."/>
            <person name="Bunikis I."/>
            <person name="Carretero M.A."/>
            <person name="Feiner N."/>
            <person name="Marsik P."/>
            <person name="Pauperio F."/>
            <person name="Salvi D."/>
            <person name="Soler L."/>
            <person name="While G.M."/>
            <person name="Uller T."/>
            <person name="Font E."/>
            <person name="Andersson L."/>
            <person name="Carneiro M."/>
        </authorList>
    </citation>
    <scope>NUCLEOTIDE SEQUENCE</scope>
</reference>
<feature type="coiled-coil region" evidence="6">
    <location>
        <begin position="363"/>
        <end position="431"/>
    </location>
</feature>
<dbReference type="GO" id="GO:0021817">
    <property type="term" value="P:nucleokinesis involved in cell motility in cerebral cortex radial glia guided migration"/>
    <property type="evidence" value="ECO:0007669"/>
    <property type="project" value="Ensembl"/>
</dbReference>
<evidence type="ECO:0000256" key="3">
    <source>
        <dbReference type="ARBA" id="ARBA00023054"/>
    </source>
</evidence>
<dbReference type="Pfam" id="PF07738">
    <property type="entry name" value="Sad1_UNC"/>
    <property type="match status" value="1"/>
</dbReference>
<feature type="region of interest" description="Disordered" evidence="7">
    <location>
        <begin position="1"/>
        <end position="70"/>
    </location>
</feature>
<accession>A0A670KHD1</accession>
<dbReference type="GeneTree" id="ENSGT00940000160024"/>
<sequence length="716" mass="80199">MSRRSQRLGTVRYYQNEDDDNISNSGGSSLLGSQHILYKDGSDSRSLRRKSSSVKRPSPAPSLGSNPAAHTTSYYSESVVSESYLGDGRGLSGRSSALLDDPLDRNSYWSEELSARRRRGTGGSESSKKINGLVERKTYDTYASSSGYSSEDDYAGHTYLDQNTSGSVLRNAISKAGSFLWLVLTSPGRVFGLLYWWMGTAWYRLTTAASLLDVFVLTRSYPILKKLLLLLLLLLLLTAIGYGAWYFYPFGLHPSVFSWGSMKLSSPVTKKGDEARDFVAFSEGQQQVLSRLQALERHLESLEGAVSVLELQKGGKTVEGAALSHDDTLSLLDGLVRRRETILREEFRAESDLHLQNELDAFRSQLRKDFDSLLKKVSQASEETETRMLQMTSQWQSSTQEGLMGNFQKEMERLEAQLTGLKKEFVVLASDQKRLSKHVDSLPGQIKEMREDVEIQFPIWLSRFLSQSKRDGTGSLFLHREELEEQLLNLEQKILAKVSEDQRLSARDVGVVLQREGVIGVTEEQVHHIVNQALKRYSDDRIGMVDYALESAGASVISTRCSETYETKTALLSLFGIPLWYHSQSPRVILQPDVHPGNCWAFQGSQGFAVIRLSSNIRPTAVTLEHISKALSPKGTIPSAPKDFAVYGLTEEGQQEGTLLGQFTYSQDGDPIQTFHLQDEGRIAAFQLIELRVLSNWGHPEYTCIYRFRVHGEPVP</sequence>
<dbReference type="GO" id="GO:0005521">
    <property type="term" value="F:lamin binding"/>
    <property type="evidence" value="ECO:0007669"/>
    <property type="project" value="Ensembl"/>
</dbReference>
<dbReference type="InterPro" id="IPR040994">
    <property type="entry name" value="Sun_CC2"/>
</dbReference>
<dbReference type="GO" id="GO:0005637">
    <property type="term" value="C:nuclear inner membrane"/>
    <property type="evidence" value="ECO:0007669"/>
    <property type="project" value="UniProtKB-SubCell"/>
</dbReference>
<dbReference type="RefSeq" id="XP_028602639.1">
    <property type="nucleotide sequence ID" value="XM_028746806.1"/>
</dbReference>
<dbReference type="GO" id="GO:0140444">
    <property type="term" value="F:cytoskeleton-nuclear membrane anchor activity"/>
    <property type="evidence" value="ECO:0007669"/>
    <property type="project" value="Ensembl"/>
</dbReference>
<evidence type="ECO:0000256" key="2">
    <source>
        <dbReference type="ARBA" id="ARBA00022989"/>
    </source>
</evidence>
<organism evidence="10 11">
    <name type="scientific">Podarcis muralis</name>
    <name type="common">Wall lizard</name>
    <name type="synonym">Lacerta muralis</name>
    <dbReference type="NCBI Taxonomy" id="64176"/>
    <lineage>
        <taxon>Eukaryota</taxon>
        <taxon>Metazoa</taxon>
        <taxon>Chordata</taxon>
        <taxon>Craniata</taxon>
        <taxon>Vertebrata</taxon>
        <taxon>Euteleostomi</taxon>
        <taxon>Lepidosauria</taxon>
        <taxon>Squamata</taxon>
        <taxon>Bifurcata</taxon>
        <taxon>Unidentata</taxon>
        <taxon>Episquamata</taxon>
        <taxon>Laterata</taxon>
        <taxon>Lacertibaenia</taxon>
        <taxon>Lacertidae</taxon>
        <taxon>Podarcis</taxon>
    </lineage>
</organism>
<dbReference type="CTD" id="25777"/>
<gene>
    <name evidence="10" type="primary">SUN2</name>
</gene>
<dbReference type="InterPro" id="IPR012919">
    <property type="entry name" value="SUN_dom"/>
</dbReference>
<dbReference type="Gene3D" id="2.60.120.260">
    <property type="entry name" value="Galactose-binding domain-like"/>
    <property type="match status" value="1"/>
</dbReference>
<dbReference type="GO" id="GO:0042802">
    <property type="term" value="F:identical protein binding"/>
    <property type="evidence" value="ECO:0007669"/>
    <property type="project" value="Ensembl"/>
</dbReference>
<dbReference type="GO" id="GO:0051642">
    <property type="term" value="P:centrosome localization"/>
    <property type="evidence" value="ECO:0007669"/>
    <property type="project" value="Ensembl"/>
</dbReference>
<evidence type="ECO:0000256" key="7">
    <source>
        <dbReference type="SAM" id="MobiDB-lite"/>
    </source>
</evidence>
<evidence type="ECO:0000313" key="11">
    <source>
        <dbReference type="Proteomes" id="UP000472272"/>
    </source>
</evidence>
<dbReference type="FunFam" id="2.60.120.260:FF:000009">
    <property type="entry name" value="SUN domain-containing protein 1 isoform X1"/>
    <property type="match status" value="1"/>
</dbReference>
<evidence type="ECO:0000313" key="10">
    <source>
        <dbReference type="Ensembl" id="ENSPMRP00000035049.1"/>
    </source>
</evidence>
<dbReference type="GO" id="GO:0000781">
    <property type="term" value="C:chromosome, telomeric region"/>
    <property type="evidence" value="ECO:0007669"/>
    <property type="project" value="Ensembl"/>
</dbReference>
<feature type="coiled-coil region" evidence="6">
    <location>
        <begin position="285"/>
        <end position="312"/>
    </location>
</feature>
<keyword evidence="11" id="KW-1185">Reference proteome</keyword>
<feature type="compositionally biased region" description="Low complexity" evidence="7">
    <location>
        <begin position="22"/>
        <end position="33"/>
    </location>
</feature>
<reference evidence="10" key="2">
    <citation type="submission" date="2025-08" db="UniProtKB">
        <authorList>
            <consortium name="Ensembl"/>
        </authorList>
    </citation>
    <scope>IDENTIFICATION</scope>
</reference>
<keyword evidence="2 8" id="KW-1133">Transmembrane helix</keyword>
<evidence type="ECO:0000256" key="1">
    <source>
        <dbReference type="ARBA" id="ARBA00022692"/>
    </source>
</evidence>
<dbReference type="GO" id="GO:0090292">
    <property type="term" value="P:nuclear matrix anchoring at nuclear membrane"/>
    <property type="evidence" value="ECO:0007669"/>
    <property type="project" value="Ensembl"/>
</dbReference>
<keyword evidence="4 8" id="KW-0472">Membrane</keyword>
<dbReference type="PANTHER" id="PTHR12911:SF22">
    <property type="entry name" value="SUN DOMAIN-CONTAINING PROTEIN 2"/>
    <property type="match status" value="1"/>
</dbReference>
<keyword evidence="1 8" id="KW-0812">Transmembrane</keyword>
<feature type="transmembrane region" description="Helical" evidence="8">
    <location>
        <begin position="179"/>
        <end position="197"/>
    </location>
</feature>
<dbReference type="Ensembl" id="ENSPMRT00000037164.1">
    <property type="protein sequence ID" value="ENSPMRP00000035049.1"/>
    <property type="gene ID" value="ENSPMRG00000022685.1"/>
</dbReference>